<dbReference type="GO" id="GO:0016020">
    <property type="term" value="C:membrane"/>
    <property type="evidence" value="ECO:0007669"/>
    <property type="project" value="UniProtKB-SubCell"/>
</dbReference>
<dbReference type="OrthoDB" id="5980488at2759"/>
<evidence type="ECO:0000256" key="7">
    <source>
        <dbReference type="ARBA" id="ARBA00023136"/>
    </source>
</evidence>
<keyword evidence="6" id="KW-1133">Transmembrane helix</keyword>
<dbReference type="Pfam" id="PF00005">
    <property type="entry name" value="ABC_tran"/>
    <property type="match status" value="1"/>
</dbReference>
<evidence type="ECO:0000256" key="3">
    <source>
        <dbReference type="ARBA" id="ARBA00022692"/>
    </source>
</evidence>
<evidence type="ECO:0000256" key="6">
    <source>
        <dbReference type="ARBA" id="ARBA00022989"/>
    </source>
</evidence>
<evidence type="ECO:0000313" key="8">
    <source>
        <dbReference type="EMBL" id="CAB3976889.1"/>
    </source>
</evidence>
<accession>A0A6S7FLX1</accession>
<comment type="subcellular location">
    <subcellularLocation>
        <location evidence="1">Membrane</location>
        <topology evidence="1">Multi-pass membrane protein</topology>
    </subcellularLocation>
</comment>
<evidence type="ECO:0000256" key="4">
    <source>
        <dbReference type="ARBA" id="ARBA00022741"/>
    </source>
</evidence>
<dbReference type="Gene3D" id="1.20.1560.10">
    <property type="entry name" value="ABC transporter type 1, transmembrane domain"/>
    <property type="match status" value="1"/>
</dbReference>
<dbReference type="GO" id="GO:0005524">
    <property type="term" value="F:ATP binding"/>
    <property type="evidence" value="ECO:0007669"/>
    <property type="project" value="UniProtKB-KW"/>
</dbReference>
<sequence length="171" mass="19212">MALWVRAGVNPVLVGLSLLYTKRLTDMFQFCVRQTAEVENQMVSVERVQQYTQIESEAELEELTGKPADAWPQHGEIIGETVVFRYHSSLPPVLKGIKFRIKPKEKIEIVGRTGAGKSSLISALFRLAEPSGKINIDGVSIKEIGLHDLREKLSIIPQVSCYRVKSFYLVL</sequence>
<gene>
    <name evidence="8" type="ORF">PACLA_8A043569</name>
</gene>
<keyword evidence="7" id="KW-0472">Membrane</keyword>
<dbReference type="EMBL" id="CACRXK020000018">
    <property type="protein sequence ID" value="CAB3976889.1"/>
    <property type="molecule type" value="Genomic_DNA"/>
</dbReference>
<name>A0A6S7FLX1_PARCT</name>
<evidence type="ECO:0000313" key="9">
    <source>
        <dbReference type="Proteomes" id="UP001152795"/>
    </source>
</evidence>
<dbReference type="PANTHER" id="PTHR24223">
    <property type="entry name" value="ATP-BINDING CASSETTE SUB-FAMILY C"/>
    <property type="match status" value="1"/>
</dbReference>
<dbReference type="GO" id="GO:0016887">
    <property type="term" value="F:ATP hydrolysis activity"/>
    <property type="evidence" value="ECO:0007669"/>
    <property type="project" value="InterPro"/>
</dbReference>
<comment type="similarity">
    <text evidence="2">Belongs to the ABC transporter superfamily. ABCC family. Conjugate transporter (TC 3.A.1.208) subfamily.</text>
</comment>
<protein>
    <submittedName>
        <fullName evidence="8">Multidrug resistance-associated 4-like</fullName>
    </submittedName>
</protein>
<dbReference type="PANTHER" id="PTHR24223:SF456">
    <property type="entry name" value="MULTIDRUG RESISTANCE-ASSOCIATED PROTEIN LETHAL(2)03659"/>
    <property type="match status" value="1"/>
</dbReference>
<keyword evidence="9" id="KW-1185">Reference proteome</keyword>
<dbReference type="Gene3D" id="3.40.50.300">
    <property type="entry name" value="P-loop containing nucleotide triphosphate hydrolases"/>
    <property type="match status" value="1"/>
</dbReference>
<dbReference type="Proteomes" id="UP001152795">
    <property type="component" value="Unassembled WGS sequence"/>
</dbReference>
<dbReference type="SUPFAM" id="SSF52540">
    <property type="entry name" value="P-loop containing nucleoside triphosphate hydrolases"/>
    <property type="match status" value="1"/>
</dbReference>
<dbReference type="InterPro" id="IPR036640">
    <property type="entry name" value="ABC1_TM_sf"/>
</dbReference>
<evidence type="ECO:0000256" key="5">
    <source>
        <dbReference type="ARBA" id="ARBA00022840"/>
    </source>
</evidence>
<dbReference type="InterPro" id="IPR027417">
    <property type="entry name" value="P-loop_NTPase"/>
</dbReference>
<proteinExistence type="inferred from homology"/>
<comment type="caution">
    <text evidence="8">The sequence shown here is derived from an EMBL/GenBank/DDBJ whole genome shotgun (WGS) entry which is preliminary data.</text>
</comment>
<evidence type="ECO:0000256" key="1">
    <source>
        <dbReference type="ARBA" id="ARBA00004141"/>
    </source>
</evidence>
<organism evidence="8 9">
    <name type="scientific">Paramuricea clavata</name>
    <name type="common">Red gorgonian</name>
    <name type="synonym">Violescent sea-whip</name>
    <dbReference type="NCBI Taxonomy" id="317549"/>
    <lineage>
        <taxon>Eukaryota</taxon>
        <taxon>Metazoa</taxon>
        <taxon>Cnidaria</taxon>
        <taxon>Anthozoa</taxon>
        <taxon>Octocorallia</taxon>
        <taxon>Malacalcyonacea</taxon>
        <taxon>Plexauridae</taxon>
        <taxon>Paramuricea</taxon>
    </lineage>
</organism>
<dbReference type="InterPro" id="IPR003439">
    <property type="entry name" value="ABC_transporter-like_ATP-bd"/>
</dbReference>
<evidence type="ECO:0000256" key="2">
    <source>
        <dbReference type="ARBA" id="ARBA00009726"/>
    </source>
</evidence>
<dbReference type="SUPFAM" id="SSF90123">
    <property type="entry name" value="ABC transporter transmembrane region"/>
    <property type="match status" value="1"/>
</dbReference>
<keyword evidence="4" id="KW-0547">Nucleotide-binding</keyword>
<reference evidence="8" key="1">
    <citation type="submission" date="2020-04" db="EMBL/GenBank/DDBJ databases">
        <authorList>
            <person name="Alioto T."/>
            <person name="Alioto T."/>
            <person name="Gomez Garrido J."/>
        </authorList>
    </citation>
    <scope>NUCLEOTIDE SEQUENCE</scope>
    <source>
        <strain evidence="8">A484AB</strain>
    </source>
</reference>
<dbReference type="AlphaFoldDB" id="A0A6S7FLX1"/>
<dbReference type="GO" id="GO:0042626">
    <property type="term" value="F:ATPase-coupled transmembrane transporter activity"/>
    <property type="evidence" value="ECO:0007669"/>
    <property type="project" value="TreeGrafter"/>
</dbReference>
<dbReference type="InterPro" id="IPR050173">
    <property type="entry name" value="ABC_transporter_C-like"/>
</dbReference>
<keyword evidence="3" id="KW-0812">Transmembrane</keyword>
<keyword evidence="5" id="KW-0067">ATP-binding</keyword>